<dbReference type="InterPro" id="IPR003162">
    <property type="entry name" value="TFIID-31"/>
</dbReference>
<dbReference type="GO" id="GO:0000124">
    <property type="term" value="C:SAGA complex"/>
    <property type="evidence" value="ECO:0007669"/>
    <property type="project" value="TreeGrafter"/>
</dbReference>
<evidence type="ECO:0000313" key="6">
    <source>
        <dbReference type="EMBL" id="CAB4024893.1"/>
    </source>
</evidence>
<evidence type="ECO:0000256" key="3">
    <source>
        <dbReference type="ARBA" id="ARBA00023163"/>
    </source>
</evidence>
<feature type="region of interest" description="Disordered" evidence="5">
    <location>
        <begin position="158"/>
        <end position="184"/>
    </location>
</feature>
<sequence>MDNSFTSPPPRDFLMEIARQKNSTPLPLIQPRSGLRLPPDRYCLLSNNYRVKQQQKKQQQQARPVPIVPARTLPHYPISASSPGIKITQPAFNVSMSSIKSASTTGLTPTSLTVKPISSAVTVASTVQGGTSLKKPVVTITQTVQKASPNPPTIVPALSRPIGGKPITTWQQSRATTTTSTPQLAKSMTTVSALPSMDETVASSLQQQALVSALKRKRGEDDDDYDS</sequence>
<dbReference type="Pfam" id="PF02291">
    <property type="entry name" value="TFIID-31kDa"/>
    <property type="match status" value="1"/>
</dbReference>
<keyword evidence="3" id="KW-0804">Transcription</keyword>
<dbReference type="InterPro" id="IPR051431">
    <property type="entry name" value="TFIID_subunit_9"/>
</dbReference>
<evidence type="ECO:0000256" key="4">
    <source>
        <dbReference type="ARBA" id="ARBA00023242"/>
    </source>
</evidence>
<gene>
    <name evidence="6" type="ORF">PACLA_8A073613</name>
</gene>
<evidence type="ECO:0000256" key="1">
    <source>
        <dbReference type="ARBA" id="ARBA00004123"/>
    </source>
</evidence>
<dbReference type="Proteomes" id="UP001152795">
    <property type="component" value="Unassembled WGS sequence"/>
</dbReference>
<dbReference type="OrthoDB" id="341924at2759"/>
<feature type="compositionally biased region" description="Low complexity" evidence="5">
    <location>
        <begin position="168"/>
        <end position="181"/>
    </location>
</feature>
<comment type="subcellular location">
    <subcellularLocation>
        <location evidence="1">Nucleus</location>
    </subcellularLocation>
</comment>
<dbReference type="GO" id="GO:0003713">
    <property type="term" value="F:transcription coactivator activity"/>
    <property type="evidence" value="ECO:0007669"/>
    <property type="project" value="TreeGrafter"/>
</dbReference>
<keyword evidence="7" id="KW-1185">Reference proteome</keyword>
<dbReference type="GO" id="GO:0051123">
    <property type="term" value="P:RNA polymerase II preinitiation complex assembly"/>
    <property type="evidence" value="ECO:0007669"/>
    <property type="project" value="TreeGrafter"/>
</dbReference>
<organism evidence="6 7">
    <name type="scientific">Paramuricea clavata</name>
    <name type="common">Red gorgonian</name>
    <name type="synonym">Violescent sea-whip</name>
    <dbReference type="NCBI Taxonomy" id="317549"/>
    <lineage>
        <taxon>Eukaryota</taxon>
        <taxon>Metazoa</taxon>
        <taxon>Cnidaria</taxon>
        <taxon>Anthozoa</taxon>
        <taxon>Octocorallia</taxon>
        <taxon>Malacalcyonacea</taxon>
        <taxon>Plexauridae</taxon>
        <taxon>Paramuricea</taxon>
    </lineage>
</organism>
<proteinExistence type="predicted"/>
<reference evidence="6" key="1">
    <citation type="submission" date="2020-04" db="EMBL/GenBank/DDBJ databases">
        <authorList>
            <person name="Alioto T."/>
            <person name="Alioto T."/>
            <person name="Gomez Garrido J."/>
        </authorList>
    </citation>
    <scope>NUCLEOTIDE SEQUENCE</scope>
    <source>
        <strain evidence="6">A484AB</strain>
    </source>
</reference>
<evidence type="ECO:0000256" key="2">
    <source>
        <dbReference type="ARBA" id="ARBA00023015"/>
    </source>
</evidence>
<dbReference type="GO" id="GO:0005669">
    <property type="term" value="C:transcription factor TFIID complex"/>
    <property type="evidence" value="ECO:0007669"/>
    <property type="project" value="TreeGrafter"/>
</dbReference>
<evidence type="ECO:0000256" key="5">
    <source>
        <dbReference type="SAM" id="MobiDB-lite"/>
    </source>
</evidence>
<comment type="caution">
    <text evidence="6">The sequence shown here is derived from an EMBL/GenBank/DDBJ whole genome shotgun (WGS) entry which is preliminary data.</text>
</comment>
<keyword evidence="2" id="KW-0805">Transcription regulation</keyword>
<dbReference type="AlphaFoldDB" id="A0A6S7K9Q4"/>
<protein>
    <submittedName>
        <fullName evidence="6">Transcription initiation factor TFIID subunit 9B</fullName>
    </submittedName>
</protein>
<dbReference type="PANTHER" id="PTHR48068">
    <property type="entry name" value="TAF9 RNA POLYMERASE II, TATA BOX-BINDING PROTEIN (TBP)-ASSOCIATED FACTOR"/>
    <property type="match status" value="1"/>
</dbReference>
<keyword evidence="4" id="KW-0539">Nucleus</keyword>
<name>A0A6S7K9Q4_PARCT</name>
<evidence type="ECO:0000313" key="7">
    <source>
        <dbReference type="Proteomes" id="UP001152795"/>
    </source>
</evidence>
<dbReference type="EMBL" id="CACRXK020013291">
    <property type="protein sequence ID" value="CAB4024893.1"/>
    <property type="molecule type" value="Genomic_DNA"/>
</dbReference>
<dbReference type="GO" id="GO:0016251">
    <property type="term" value="F:RNA polymerase II general transcription initiation factor activity"/>
    <property type="evidence" value="ECO:0007669"/>
    <property type="project" value="TreeGrafter"/>
</dbReference>
<accession>A0A6S7K9Q4</accession>
<dbReference type="PANTHER" id="PTHR48068:SF4">
    <property type="entry name" value="TATA-BOX BINDING PROTEIN ASSOCIATED FACTOR 9"/>
    <property type="match status" value="1"/>
</dbReference>